<organism evidence="9 10">
    <name type="scientific">Candidatus Caccoplasma merdipullorum</name>
    <dbReference type="NCBI Taxonomy" id="2840718"/>
    <lineage>
        <taxon>Bacteria</taxon>
        <taxon>Pseudomonadati</taxon>
        <taxon>Bacteroidota</taxon>
        <taxon>Bacteroidia</taxon>
        <taxon>Bacteroidales</taxon>
        <taxon>Bacteroidaceae</taxon>
        <taxon>Bacteroidaceae incertae sedis</taxon>
        <taxon>Candidatus Caccoplasma</taxon>
    </lineage>
</organism>
<evidence type="ECO:0000256" key="3">
    <source>
        <dbReference type="ARBA" id="ARBA00023235"/>
    </source>
</evidence>
<keyword evidence="2 4" id="KW-0819">tRNA processing</keyword>
<evidence type="ECO:0000256" key="7">
    <source>
        <dbReference type="RuleBase" id="RU003792"/>
    </source>
</evidence>
<evidence type="ECO:0000313" key="9">
    <source>
        <dbReference type="EMBL" id="MBO8438961.1"/>
    </source>
</evidence>
<reference evidence="9" key="1">
    <citation type="submission" date="2020-10" db="EMBL/GenBank/DDBJ databases">
        <authorList>
            <person name="Gilroy R."/>
        </authorList>
    </citation>
    <scope>NUCLEOTIDE SEQUENCE</scope>
    <source>
        <strain evidence="9">G3-4614</strain>
    </source>
</reference>
<dbReference type="CDD" id="cd02570">
    <property type="entry name" value="PseudoU_synth_EcTruA"/>
    <property type="match status" value="1"/>
</dbReference>
<evidence type="ECO:0000256" key="6">
    <source>
        <dbReference type="PIRSR" id="PIRSR001430-2"/>
    </source>
</evidence>
<dbReference type="Gene3D" id="3.30.70.580">
    <property type="entry name" value="Pseudouridine synthase I, catalytic domain, N-terminal subdomain"/>
    <property type="match status" value="1"/>
</dbReference>
<evidence type="ECO:0000313" key="10">
    <source>
        <dbReference type="Proteomes" id="UP000823636"/>
    </source>
</evidence>
<comment type="function">
    <text evidence="4">Formation of pseudouridine at positions 38, 39 and 40 in the anticodon stem and loop of transfer RNAs.</text>
</comment>
<evidence type="ECO:0000259" key="8">
    <source>
        <dbReference type="Pfam" id="PF01416"/>
    </source>
</evidence>
<feature type="active site" description="Nucleophile" evidence="4 5">
    <location>
        <position position="51"/>
    </location>
</feature>
<dbReference type="InterPro" id="IPR020097">
    <property type="entry name" value="PsdUridine_synth_TruA_a/b_dom"/>
</dbReference>
<sequence>MRYFIILSYDGSAYHGWQIQPNALSVQEVVEEALSKILRFRVSVTGAGRTDAGVHAEVMPAHFDSEVPIGESGVFLNRLNSLLPKDIAARQIEVVNAEAHARFDALYRTYHYYLAGKKDPFSERYSCRYFGSLDFDAMNVAASYLKEVSDFTSFSKLHTDTKTNICNVTEAYWEQCGGRMRFVITADRFLRNMVRAVVGTLLEVGRGKMSFQEFVGVINSKNRCCAGTSMPANALFLVDVGYPDEIFKYNRK</sequence>
<dbReference type="PIRSF" id="PIRSF001430">
    <property type="entry name" value="tRNA_psdUrid_synth"/>
    <property type="match status" value="1"/>
</dbReference>
<comment type="caution">
    <text evidence="9">The sequence shown here is derived from an EMBL/GenBank/DDBJ whole genome shotgun (WGS) entry which is preliminary data.</text>
</comment>
<evidence type="ECO:0000256" key="4">
    <source>
        <dbReference type="HAMAP-Rule" id="MF_00171"/>
    </source>
</evidence>
<dbReference type="EMBL" id="JADIMW010000087">
    <property type="protein sequence ID" value="MBO8438961.1"/>
    <property type="molecule type" value="Genomic_DNA"/>
</dbReference>
<reference evidence="9" key="2">
    <citation type="journal article" date="2021" name="PeerJ">
        <title>Extensive microbial diversity within the chicken gut microbiome revealed by metagenomics and culture.</title>
        <authorList>
            <person name="Gilroy R."/>
            <person name="Ravi A."/>
            <person name="Getino M."/>
            <person name="Pursley I."/>
            <person name="Horton D.L."/>
            <person name="Alikhan N.F."/>
            <person name="Baker D."/>
            <person name="Gharbi K."/>
            <person name="Hall N."/>
            <person name="Watson M."/>
            <person name="Adriaenssens E.M."/>
            <person name="Foster-Nyarko E."/>
            <person name="Jarju S."/>
            <person name="Secka A."/>
            <person name="Antonio M."/>
            <person name="Oren A."/>
            <person name="Chaudhuri R.R."/>
            <person name="La Ragione R."/>
            <person name="Hildebrand F."/>
            <person name="Pallen M.J."/>
        </authorList>
    </citation>
    <scope>NUCLEOTIDE SEQUENCE</scope>
    <source>
        <strain evidence="9">G3-4614</strain>
    </source>
</reference>
<feature type="domain" description="Pseudouridine synthase I TruA alpha/beta" evidence="8">
    <location>
        <begin position="7"/>
        <end position="104"/>
    </location>
</feature>
<dbReference type="AlphaFoldDB" id="A0A9D9E6A8"/>
<dbReference type="InterPro" id="IPR001406">
    <property type="entry name" value="PsdUridine_synth_TruA"/>
</dbReference>
<dbReference type="InterPro" id="IPR020095">
    <property type="entry name" value="PsdUridine_synth_TruA_C"/>
</dbReference>
<dbReference type="GO" id="GO:0160147">
    <property type="term" value="F:tRNA pseudouridine(38-40) synthase activity"/>
    <property type="evidence" value="ECO:0007669"/>
    <property type="project" value="UniProtKB-EC"/>
</dbReference>
<evidence type="ECO:0000256" key="1">
    <source>
        <dbReference type="ARBA" id="ARBA00009375"/>
    </source>
</evidence>
<dbReference type="SUPFAM" id="SSF55120">
    <property type="entry name" value="Pseudouridine synthase"/>
    <property type="match status" value="1"/>
</dbReference>
<dbReference type="PANTHER" id="PTHR11142">
    <property type="entry name" value="PSEUDOURIDYLATE SYNTHASE"/>
    <property type="match status" value="1"/>
</dbReference>
<accession>A0A9D9E6A8</accession>
<dbReference type="HAMAP" id="MF_00171">
    <property type="entry name" value="TruA"/>
    <property type="match status" value="1"/>
</dbReference>
<feature type="domain" description="Pseudouridine synthase I TruA alpha/beta" evidence="8">
    <location>
        <begin position="149"/>
        <end position="243"/>
    </location>
</feature>
<name>A0A9D9E6A8_9BACT</name>
<comment type="subunit">
    <text evidence="4">Homodimer.</text>
</comment>
<keyword evidence="3 4" id="KW-0413">Isomerase</keyword>
<dbReference type="Pfam" id="PF01416">
    <property type="entry name" value="PseudoU_synth_1"/>
    <property type="match status" value="2"/>
</dbReference>
<dbReference type="GO" id="GO:0003723">
    <property type="term" value="F:RNA binding"/>
    <property type="evidence" value="ECO:0007669"/>
    <property type="project" value="InterPro"/>
</dbReference>
<comment type="catalytic activity">
    <reaction evidence="4 7">
        <text>uridine(38/39/40) in tRNA = pseudouridine(38/39/40) in tRNA</text>
        <dbReference type="Rhea" id="RHEA:22376"/>
        <dbReference type="Rhea" id="RHEA-COMP:10085"/>
        <dbReference type="Rhea" id="RHEA-COMP:10087"/>
        <dbReference type="ChEBI" id="CHEBI:65314"/>
        <dbReference type="ChEBI" id="CHEBI:65315"/>
        <dbReference type="EC" id="5.4.99.12"/>
    </reaction>
</comment>
<dbReference type="PANTHER" id="PTHR11142:SF0">
    <property type="entry name" value="TRNA PSEUDOURIDINE SYNTHASE-LIKE 1"/>
    <property type="match status" value="1"/>
</dbReference>
<evidence type="ECO:0000256" key="2">
    <source>
        <dbReference type="ARBA" id="ARBA00022694"/>
    </source>
</evidence>
<dbReference type="NCBIfam" id="TIGR00071">
    <property type="entry name" value="hisT_truA"/>
    <property type="match status" value="1"/>
</dbReference>
<dbReference type="GO" id="GO:0031119">
    <property type="term" value="P:tRNA pseudouridine synthesis"/>
    <property type="evidence" value="ECO:0007669"/>
    <property type="project" value="UniProtKB-UniRule"/>
</dbReference>
<dbReference type="Proteomes" id="UP000823636">
    <property type="component" value="Unassembled WGS sequence"/>
</dbReference>
<protein>
    <recommendedName>
        <fullName evidence="4">tRNA pseudouridine synthase A</fullName>
        <ecNumber evidence="4">5.4.99.12</ecNumber>
    </recommendedName>
    <alternativeName>
        <fullName evidence="4">tRNA pseudouridine(38-40) synthase</fullName>
    </alternativeName>
    <alternativeName>
        <fullName evidence="4">tRNA pseudouridylate synthase I</fullName>
    </alternativeName>
    <alternativeName>
        <fullName evidence="4">tRNA-uridine isomerase I</fullName>
    </alternativeName>
</protein>
<dbReference type="InterPro" id="IPR020103">
    <property type="entry name" value="PsdUridine_synth_cat_dom_sf"/>
</dbReference>
<gene>
    <name evidence="4 9" type="primary">truA</name>
    <name evidence="9" type="ORF">IAC54_08735</name>
</gene>
<comment type="similarity">
    <text evidence="1 4 7">Belongs to the tRNA pseudouridine synthase TruA family.</text>
</comment>
<feature type="binding site" evidence="4 6">
    <location>
        <position position="110"/>
    </location>
    <ligand>
        <name>substrate</name>
    </ligand>
</feature>
<dbReference type="FunFam" id="3.30.70.580:FF:000001">
    <property type="entry name" value="tRNA pseudouridine synthase A"/>
    <property type="match status" value="1"/>
</dbReference>
<evidence type="ECO:0000256" key="5">
    <source>
        <dbReference type="PIRSR" id="PIRSR001430-1"/>
    </source>
</evidence>
<dbReference type="EC" id="5.4.99.12" evidence="4"/>
<proteinExistence type="inferred from homology"/>
<dbReference type="Gene3D" id="3.30.70.660">
    <property type="entry name" value="Pseudouridine synthase I, catalytic domain, C-terminal subdomain"/>
    <property type="match status" value="1"/>
</dbReference>
<dbReference type="InterPro" id="IPR020094">
    <property type="entry name" value="TruA/RsuA/RluB/E/F_N"/>
</dbReference>
<comment type="caution">
    <text evidence="4">Lacks conserved residue(s) required for the propagation of feature annotation.</text>
</comment>